<keyword evidence="2 5" id="KW-0812">Transmembrane</keyword>
<feature type="transmembrane region" description="Helical" evidence="5">
    <location>
        <begin position="279"/>
        <end position="300"/>
    </location>
</feature>
<dbReference type="GO" id="GO:0008137">
    <property type="term" value="F:NADH dehydrogenase (ubiquinone) activity"/>
    <property type="evidence" value="ECO:0007669"/>
    <property type="project" value="InterPro"/>
</dbReference>
<dbReference type="GO" id="GO:0050136">
    <property type="term" value="F:NADH dehydrogenase (quinone) (non-electrogenic) activity"/>
    <property type="evidence" value="ECO:0007669"/>
    <property type="project" value="UniProtKB-UniRule"/>
</dbReference>
<feature type="transmembrane region" description="Helical" evidence="5">
    <location>
        <begin position="132"/>
        <end position="154"/>
    </location>
</feature>
<evidence type="ECO:0000256" key="2">
    <source>
        <dbReference type="ARBA" id="ARBA00022692"/>
    </source>
</evidence>
<keyword evidence="9" id="KW-1185">Reference proteome</keyword>
<dbReference type="NCBIfam" id="TIGR01770">
    <property type="entry name" value="NDH_I_N"/>
    <property type="match status" value="1"/>
</dbReference>
<comment type="similarity">
    <text evidence="5">Belongs to the complex I subunit 2 family.</text>
</comment>
<name>A0A366H363_9BACT</name>
<evidence type="ECO:0000256" key="3">
    <source>
        <dbReference type="ARBA" id="ARBA00022989"/>
    </source>
</evidence>
<dbReference type="GO" id="GO:0005886">
    <property type="term" value="C:plasma membrane"/>
    <property type="evidence" value="ECO:0007669"/>
    <property type="project" value="UniProtKB-SubCell"/>
</dbReference>
<comment type="catalytic activity">
    <reaction evidence="5">
        <text>a quinone + NADH + 5 H(+)(in) = a quinol + NAD(+) + 4 H(+)(out)</text>
        <dbReference type="Rhea" id="RHEA:57888"/>
        <dbReference type="ChEBI" id="CHEBI:15378"/>
        <dbReference type="ChEBI" id="CHEBI:24646"/>
        <dbReference type="ChEBI" id="CHEBI:57540"/>
        <dbReference type="ChEBI" id="CHEBI:57945"/>
        <dbReference type="ChEBI" id="CHEBI:132124"/>
    </reaction>
</comment>
<protein>
    <recommendedName>
        <fullName evidence="5">NADH-quinone oxidoreductase subunit N</fullName>
        <ecNumber evidence="5">7.1.1.-</ecNumber>
    </recommendedName>
    <alternativeName>
        <fullName evidence="5">NADH dehydrogenase I subunit N</fullName>
    </alternativeName>
    <alternativeName>
        <fullName evidence="5">NDH-1 subunit N</fullName>
    </alternativeName>
</protein>
<dbReference type="PANTHER" id="PTHR22773">
    <property type="entry name" value="NADH DEHYDROGENASE"/>
    <property type="match status" value="1"/>
</dbReference>
<keyword evidence="5" id="KW-0830">Ubiquinone</keyword>
<evidence type="ECO:0000259" key="7">
    <source>
        <dbReference type="Pfam" id="PF00361"/>
    </source>
</evidence>
<reference evidence="8 9" key="1">
    <citation type="submission" date="2018-06" db="EMBL/GenBank/DDBJ databases">
        <title>Genomic Encyclopedia of Type Strains, Phase IV (KMG-IV): sequencing the most valuable type-strain genomes for metagenomic binning, comparative biology and taxonomic classification.</title>
        <authorList>
            <person name="Goeker M."/>
        </authorList>
    </citation>
    <scope>NUCLEOTIDE SEQUENCE [LARGE SCALE GENOMIC DNA]</scope>
    <source>
        <strain evidence="8 9">DSM 25532</strain>
    </source>
</reference>
<dbReference type="RefSeq" id="WP_113961990.1">
    <property type="nucleotide sequence ID" value="NZ_QNRR01000017.1"/>
</dbReference>
<dbReference type="EC" id="7.1.1.-" evidence="5"/>
<organism evidence="8 9">
    <name type="scientific">Roseimicrobium gellanilyticum</name>
    <dbReference type="NCBI Taxonomy" id="748857"/>
    <lineage>
        <taxon>Bacteria</taxon>
        <taxon>Pseudomonadati</taxon>
        <taxon>Verrucomicrobiota</taxon>
        <taxon>Verrucomicrobiia</taxon>
        <taxon>Verrucomicrobiales</taxon>
        <taxon>Verrucomicrobiaceae</taxon>
        <taxon>Roseimicrobium</taxon>
    </lineage>
</organism>
<dbReference type="OrthoDB" id="9807568at2"/>
<feature type="transmembrane region" description="Helical" evidence="5">
    <location>
        <begin position="382"/>
        <end position="411"/>
    </location>
</feature>
<feature type="transmembrane region" description="Helical" evidence="5">
    <location>
        <begin position="307"/>
        <end position="329"/>
    </location>
</feature>
<keyword evidence="3 5" id="KW-1133">Transmembrane helix</keyword>
<keyword evidence="5" id="KW-0520">NAD</keyword>
<feature type="transmembrane region" description="Helical" evidence="5">
    <location>
        <begin position="32"/>
        <end position="51"/>
    </location>
</feature>
<dbReference type="Pfam" id="PF00361">
    <property type="entry name" value="Proton_antipo_M"/>
    <property type="match status" value="1"/>
</dbReference>
<dbReference type="AlphaFoldDB" id="A0A366H363"/>
<feature type="transmembrane region" description="Helical" evidence="5">
    <location>
        <begin position="457"/>
        <end position="478"/>
    </location>
</feature>
<feature type="transmembrane region" description="Helical" evidence="5">
    <location>
        <begin position="63"/>
        <end position="87"/>
    </location>
</feature>
<feature type="transmembrane region" description="Helical" evidence="5">
    <location>
        <begin position="341"/>
        <end position="362"/>
    </location>
</feature>
<dbReference type="GO" id="GO:0048038">
    <property type="term" value="F:quinone binding"/>
    <property type="evidence" value="ECO:0007669"/>
    <property type="project" value="UniProtKB-KW"/>
</dbReference>
<comment type="subcellular location">
    <subcellularLocation>
        <location evidence="5">Cell membrane</location>
        <topology evidence="5">Multi-pass membrane protein</topology>
    </subcellularLocation>
    <subcellularLocation>
        <location evidence="1">Endomembrane system</location>
        <topology evidence="1">Multi-pass membrane protein</topology>
    </subcellularLocation>
    <subcellularLocation>
        <location evidence="6">Membrane</location>
        <topology evidence="6">Multi-pass membrane protein</topology>
    </subcellularLocation>
</comment>
<feature type="transmembrane region" description="Helical" evidence="5">
    <location>
        <begin position="166"/>
        <end position="187"/>
    </location>
</feature>
<dbReference type="InterPro" id="IPR010096">
    <property type="entry name" value="NADH-Q_OxRdtase_suN/2"/>
</dbReference>
<dbReference type="Proteomes" id="UP000253426">
    <property type="component" value="Unassembled WGS sequence"/>
</dbReference>
<keyword evidence="5" id="KW-1003">Cell membrane</keyword>
<sequence length="503" mass="52570">MSPLSLELALGVLGLVLLLVESFTRVPRKTLAYGAIGGLTLALLILVFGGASGQAPGMEEFYAVDALALFYKGLALVATIATIVLSLEYAPVVNQYVATYPEKHKEAGLGEFFSLPVFVCVGMMVMASAKDLITIFVALELVTVSFYVLVAYMRRSAASLEAGVKYLILGALSTGLLIYGLAWLYGMTGALTLEDIAKSLKHWEGSTAPLLFAAALVIAGLGFKVGAVPFHIWVPDVYQGAPTPVTAFLSVGSKAAGFIVLTRVVETFLAEGSAIAQPISHVLLVLGGATILLGNLAAIAQTNFKRLLAYSSIAHAGYLLIVLGCSPAGGTGLTPGQIAAFYLATYLPMTFICFLLLSVARAQGLGEEIASLRGLALSNPKLGMAVTLALASLAGLPLTAGFMGKFLVIFATVLDGLYPYLAIAVIGAAVGFYYYFRVILSLYSKTEGEAAPVKLKLGLPSVVLLVLFTASIVVMGVYPDSVRKALGDKGAAKAHVATAVEKH</sequence>
<dbReference type="InterPro" id="IPR001750">
    <property type="entry name" value="ND/Mrp_TM"/>
</dbReference>
<keyword evidence="4 5" id="KW-0472">Membrane</keyword>
<gene>
    <name evidence="5" type="primary">nuoN</name>
    <name evidence="8" type="ORF">DES53_117109</name>
</gene>
<comment type="function">
    <text evidence="5">NDH-1 shuttles electrons from NADH, via FMN and iron-sulfur (Fe-S) centers, to quinones in the respiratory chain. The immediate electron acceptor for the enzyme in this species is believed to be ubiquinone. Couples the redox reaction to proton translocation (for every two electrons transferred, four hydrogen ions are translocated across the cytoplasmic membrane), and thus conserves the redox energy in a proton gradient.</text>
</comment>
<proteinExistence type="inferred from homology"/>
<comment type="caution">
    <text evidence="8">The sequence shown here is derived from an EMBL/GenBank/DDBJ whole genome shotgun (WGS) entry which is preliminary data.</text>
</comment>
<dbReference type="PRINTS" id="PR01434">
    <property type="entry name" value="NADHDHGNASE5"/>
</dbReference>
<feature type="transmembrane region" description="Helical" evidence="5">
    <location>
        <begin position="417"/>
        <end position="436"/>
    </location>
</feature>
<evidence type="ECO:0000256" key="6">
    <source>
        <dbReference type="RuleBase" id="RU000320"/>
    </source>
</evidence>
<evidence type="ECO:0000256" key="5">
    <source>
        <dbReference type="HAMAP-Rule" id="MF_00445"/>
    </source>
</evidence>
<keyword evidence="5" id="KW-0813">Transport</keyword>
<comment type="subunit">
    <text evidence="5">NDH-1 is composed of 14 different subunits. Subunits NuoA, H, J, K, L, M, N constitute the membrane sector of the complex.</text>
</comment>
<feature type="transmembrane region" description="Helical" evidence="5">
    <location>
        <begin position="208"/>
        <end position="234"/>
    </location>
</feature>
<evidence type="ECO:0000313" key="9">
    <source>
        <dbReference type="Proteomes" id="UP000253426"/>
    </source>
</evidence>
<evidence type="ECO:0000313" key="8">
    <source>
        <dbReference type="EMBL" id="RBP36398.1"/>
    </source>
</evidence>
<dbReference type="GO" id="GO:0012505">
    <property type="term" value="C:endomembrane system"/>
    <property type="evidence" value="ECO:0007669"/>
    <property type="project" value="UniProtKB-SubCell"/>
</dbReference>
<feature type="domain" description="NADH:quinone oxidoreductase/Mrp antiporter transmembrane" evidence="7">
    <location>
        <begin position="129"/>
        <end position="428"/>
    </location>
</feature>
<evidence type="ECO:0000256" key="4">
    <source>
        <dbReference type="ARBA" id="ARBA00023136"/>
    </source>
</evidence>
<feature type="transmembrane region" description="Helical" evidence="5">
    <location>
        <begin position="107"/>
        <end position="125"/>
    </location>
</feature>
<keyword evidence="5" id="KW-0874">Quinone</keyword>
<keyword evidence="5" id="KW-1278">Translocase</keyword>
<dbReference type="HAMAP" id="MF_00445">
    <property type="entry name" value="NDH1_NuoN_1"/>
    <property type="match status" value="1"/>
</dbReference>
<dbReference type="GO" id="GO:0042773">
    <property type="term" value="P:ATP synthesis coupled electron transport"/>
    <property type="evidence" value="ECO:0007669"/>
    <property type="project" value="InterPro"/>
</dbReference>
<evidence type="ECO:0000256" key="1">
    <source>
        <dbReference type="ARBA" id="ARBA00004127"/>
    </source>
</evidence>
<accession>A0A366H363</accession>
<dbReference type="EMBL" id="QNRR01000017">
    <property type="protein sequence ID" value="RBP36398.1"/>
    <property type="molecule type" value="Genomic_DNA"/>
</dbReference>